<evidence type="ECO:0000256" key="1">
    <source>
        <dbReference type="ARBA" id="ARBA00001947"/>
    </source>
</evidence>
<evidence type="ECO:0000313" key="16">
    <source>
        <dbReference type="EMBL" id="GAP14809.1"/>
    </source>
</evidence>
<organism evidence="16">
    <name type="scientific">Longilinea arvoryzae</name>
    <dbReference type="NCBI Taxonomy" id="360412"/>
    <lineage>
        <taxon>Bacteria</taxon>
        <taxon>Bacillati</taxon>
        <taxon>Chloroflexota</taxon>
        <taxon>Anaerolineae</taxon>
        <taxon>Anaerolineales</taxon>
        <taxon>Anaerolineaceae</taxon>
        <taxon>Longilinea</taxon>
    </lineage>
</organism>
<evidence type="ECO:0000256" key="8">
    <source>
        <dbReference type="ARBA" id="ARBA00022833"/>
    </source>
</evidence>
<keyword evidence="5" id="KW-0479">Metal-binding</keyword>
<keyword evidence="9 14" id="KW-1133">Transmembrane helix</keyword>
<dbReference type="RefSeq" id="WP_075074037.1">
    <property type="nucleotide sequence ID" value="NZ_DF967972.1"/>
</dbReference>
<keyword evidence="7" id="KW-0276">Fatty acid metabolism</keyword>
<keyword evidence="11" id="KW-0443">Lipid metabolism</keyword>
<evidence type="ECO:0000256" key="13">
    <source>
        <dbReference type="ARBA" id="ARBA00023160"/>
    </source>
</evidence>
<keyword evidence="4 14" id="KW-0812">Transmembrane</keyword>
<evidence type="ECO:0000256" key="11">
    <source>
        <dbReference type="ARBA" id="ARBA00023098"/>
    </source>
</evidence>
<feature type="transmembrane region" description="Helical" evidence="14">
    <location>
        <begin position="121"/>
        <end position="141"/>
    </location>
</feature>
<keyword evidence="13" id="KW-0275">Fatty acid biosynthesis</keyword>
<dbReference type="Pfam" id="PF04116">
    <property type="entry name" value="FA_hydroxylase"/>
    <property type="match status" value="1"/>
</dbReference>
<keyword evidence="6" id="KW-0256">Endoplasmic reticulum</keyword>
<evidence type="ECO:0000259" key="15">
    <source>
        <dbReference type="Pfam" id="PF04116"/>
    </source>
</evidence>
<evidence type="ECO:0000313" key="17">
    <source>
        <dbReference type="Proteomes" id="UP000055060"/>
    </source>
</evidence>
<comment type="subcellular location">
    <subcellularLocation>
        <location evidence="2">Endoplasmic reticulum membrane</location>
        <topology evidence="2">Multi-pass membrane protein</topology>
    </subcellularLocation>
</comment>
<feature type="domain" description="Fatty acid hydroxylase" evidence="15">
    <location>
        <begin position="67"/>
        <end position="211"/>
    </location>
</feature>
<evidence type="ECO:0000256" key="12">
    <source>
        <dbReference type="ARBA" id="ARBA00023136"/>
    </source>
</evidence>
<reference evidence="16" key="1">
    <citation type="submission" date="2015-07" db="EMBL/GenBank/DDBJ databases">
        <title>Draft Genome Sequences of Anaerolinea thermolimosa IMO-1, Bellilinea caldifistulae GOMI-1, Leptolinea tardivitalis YMTK-2, Levilinea saccharolytica KIBI-1,Longilinea arvoryzae KOME-1, Previously Described as Members of the Anaerolineaceae (Chloroflexi).</title>
        <authorList>
            <person name="Sekiguchi Y."/>
            <person name="Ohashi A."/>
            <person name="Matsuura N."/>
            <person name="Tourlousse M.D."/>
        </authorList>
    </citation>
    <scope>NUCLEOTIDE SEQUENCE [LARGE SCALE GENOMIC DNA]</scope>
    <source>
        <strain evidence="16">KOME-1</strain>
    </source>
</reference>
<evidence type="ECO:0000256" key="4">
    <source>
        <dbReference type="ARBA" id="ARBA00022692"/>
    </source>
</evidence>
<evidence type="ECO:0000256" key="5">
    <source>
        <dbReference type="ARBA" id="ARBA00022723"/>
    </source>
</evidence>
<evidence type="ECO:0000256" key="2">
    <source>
        <dbReference type="ARBA" id="ARBA00004477"/>
    </source>
</evidence>
<keyword evidence="8" id="KW-0862">Zinc</keyword>
<keyword evidence="17" id="KW-1185">Reference proteome</keyword>
<proteinExistence type="predicted"/>
<dbReference type="InterPro" id="IPR014430">
    <property type="entry name" value="Scs7"/>
</dbReference>
<evidence type="ECO:0000256" key="7">
    <source>
        <dbReference type="ARBA" id="ARBA00022832"/>
    </source>
</evidence>
<dbReference type="GO" id="GO:0080132">
    <property type="term" value="F:fatty acid 2-hydroxylase activity"/>
    <property type="evidence" value="ECO:0007669"/>
    <property type="project" value="InterPro"/>
</dbReference>
<keyword evidence="12 14" id="KW-0472">Membrane</keyword>
<comment type="cofactor">
    <cofactor evidence="1">
        <name>Zn(2+)</name>
        <dbReference type="ChEBI" id="CHEBI:29105"/>
    </cofactor>
</comment>
<feature type="transmembrane region" description="Helical" evidence="14">
    <location>
        <begin position="60"/>
        <end position="81"/>
    </location>
</feature>
<gene>
    <name evidence="16" type="ORF">LARV_02585</name>
</gene>
<dbReference type="GO" id="GO:0006633">
    <property type="term" value="P:fatty acid biosynthetic process"/>
    <property type="evidence" value="ECO:0007669"/>
    <property type="project" value="UniProtKB-KW"/>
</dbReference>
<evidence type="ECO:0000256" key="9">
    <source>
        <dbReference type="ARBA" id="ARBA00022989"/>
    </source>
</evidence>
<dbReference type="GO" id="GO:0016020">
    <property type="term" value="C:membrane"/>
    <property type="evidence" value="ECO:0007669"/>
    <property type="project" value="InterPro"/>
</dbReference>
<dbReference type="PANTHER" id="PTHR12863">
    <property type="entry name" value="FATTY ACID HYDROXYLASE"/>
    <property type="match status" value="1"/>
</dbReference>
<accession>A0A0S7BGW2</accession>
<name>A0A0S7BGW2_9CHLR</name>
<evidence type="ECO:0000256" key="10">
    <source>
        <dbReference type="ARBA" id="ARBA00023002"/>
    </source>
</evidence>
<dbReference type="PANTHER" id="PTHR12863:SF1">
    <property type="entry name" value="FATTY ACID 2-HYDROXYLASE"/>
    <property type="match status" value="1"/>
</dbReference>
<sequence length="215" mass="24997">MTTSTHLPIDHSDVPIRLFTSDFLEFFTHISPITVLVIWLPVGLYFLVKAILNLPNGASAVYIPLLFLLGLFLWTFSEYTLHRFVFHYRPKNAFQERIVFLFHGIHHAQPQCKTRLVMPPIVSIPLAASFYGLFVLIFSVILGLPHWVAPIFSGFILGYLAYDMTHYATHHFGMRSGYLKFLKRYHMQHHYKTPDQRFGVTSPIWDSVFKTRPND</sequence>
<dbReference type="GO" id="GO:0005506">
    <property type="term" value="F:iron ion binding"/>
    <property type="evidence" value="ECO:0007669"/>
    <property type="project" value="InterPro"/>
</dbReference>
<feature type="transmembrane region" description="Helical" evidence="14">
    <location>
        <begin position="26"/>
        <end position="48"/>
    </location>
</feature>
<dbReference type="InterPro" id="IPR006694">
    <property type="entry name" value="Fatty_acid_hydroxylase"/>
</dbReference>
<keyword evidence="10" id="KW-0560">Oxidoreductase</keyword>
<evidence type="ECO:0000256" key="14">
    <source>
        <dbReference type="SAM" id="Phobius"/>
    </source>
</evidence>
<evidence type="ECO:0000256" key="3">
    <source>
        <dbReference type="ARBA" id="ARBA00022516"/>
    </source>
</evidence>
<protein>
    <submittedName>
        <fullName evidence="16">Sterol desaturase</fullName>
    </submittedName>
</protein>
<dbReference type="OrthoDB" id="9784228at2"/>
<dbReference type="EMBL" id="DF967972">
    <property type="protein sequence ID" value="GAP14809.1"/>
    <property type="molecule type" value="Genomic_DNA"/>
</dbReference>
<dbReference type="AlphaFoldDB" id="A0A0S7BGW2"/>
<feature type="transmembrane region" description="Helical" evidence="14">
    <location>
        <begin position="147"/>
        <end position="165"/>
    </location>
</feature>
<dbReference type="Proteomes" id="UP000055060">
    <property type="component" value="Unassembled WGS sequence"/>
</dbReference>
<keyword evidence="3" id="KW-0444">Lipid biosynthesis</keyword>
<dbReference type="STRING" id="360412.LARV_02585"/>
<evidence type="ECO:0000256" key="6">
    <source>
        <dbReference type="ARBA" id="ARBA00022824"/>
    </source>
</evidence>